<dbReference type="PANTHER" id="PTHR45866">
    <property type="entry name" value="DNA GYRASE/TOPOISOMERASE SUBUNIT B"/>
    <property type="match status" value="1"/>
</dbReference>
<dbReference type="GO" id="GO:0034335">
    <property type="term" value="F:DNA negative supercoiling activity"/>
    <property type="evidence" value="ECO:0007669"/>
    <property type="project" value="UniProtKB-ARBA"/>
</dbReference>
<dbReference type="Gene3D" id="3.30.230.10">
    <property type="match status" value="1"/>
</dbReference>
<evidence type="ECO:0000256" key="8">
    <source>
        <dbReference type="ARBA" id="ARBA00023125"/>
    </source>
</evidence>
<keyword evidence="7" id="KW-0460">Magnesium</keyword>
<dbReference type="PRINTS" id="PR00418">
    <property type="entry name" value="TPI2FAMILY"/>
</dbReference>
<feature type="domain" description="Toprim" evidence="10">
    <location>
        <begin position="420"/>
        <end position="534"/>
    </location>
</feature>
<dbReference type="PROSITE" id="PS00177">
    <property type="entry name" value="TOPOISOMERASE_II"/>
    <property type="match status" value="1"/>
</dbReference>
<evidence type="ECO:0000313" key="12">
    <source>
        <dbReference type="Proteomes" id="UP000009072"/>
    </source>
</evidence>
<dbReference type="InterPro" id="IPR003594">
    <property type="entry name" value="HATPase_dom"/>
</dbReference>
<dbReference type="InterPro" id="IPR013759">
    <property type="entry name" value="Topo_IIA_B_C"/>
</dbReference>
<dbReference type="Proteomes" id="UP000009072">
    <property type="component" value="Chromosome"/>
</dbReference>
<dbReference type="InterPro" id="IPR014721">
    <property type="entry name" value="Ribsml_uS5_D2-typ_fold_subgr"/>
</dbReference>
<dbReference type="Gene3D" id="3.40.50.670">
    <property type="match status" value="1"/>
</dbReference>
<dbReference type="FunFam" id="3.40.50.670:FF:000002">
    <property type="entry name" value="DNA gyrase subunit B"/>
    <property type="match status" value="1"/>
</dbReference>
<dbReference type="NCBIfam" id="TIGR01058">
    <property type="entry name" value="parE_Gpos"/>
    <property type="match status" value="1"/>
</dbReference>
<evidence type="ECO:0000259" key="10">
    <source>
        <dbReference type="PROSITE" id="PS50880"/>
    </source>
</evidence>
<dbReference type="HOGENOM" id="CLU_006146_1_2_14"/>
<dbReference type="Pfam" id="PF01751">
    <property type="entry name" value="Toprim"/>
    <property type="match status" value="1"/>
</dbReference>
<dbReference type="EC" id="5.6.2.2" evidence="3"/>
<sequence length="638" mass="71954">MNINYDSKSIKSYKDLEAVKKRPGMYIGSTDAKGLHHLVWEIVDNSIDEAIANFANKIQVTLTKDGSVIVEDNGRGIPVDKFSDQKTTVEAVFTELHTGGKFGDGAYKTSGGLHGVGSSVVNALSIKLIATVYRDKKIYETIFENGGEISQSTKIIGSTTKRGTKIEFWPDYIIFKRAKLSYEIISERLRESSFLIQNLEIVLVDENTNQKETFKYENGIVEFVDFINSGKDAINSKTIYINDTKKDINVEIAIQYTDSYNETIVSFVNNIKTRDGGSHENGVKTALTKVFNEYVKDKNLLKGKNNSFEGNDIREGITIVISLRIPENILEFVGQTKDKLGTQEAKSITEDILSNSLWIWLNENKEDALKIINKIKKSQDSRIAAKNARKESRETKNSLKEQKILSGKLSPARSKKASEKELFLVEGDSAGGSAKLGRNSQFQAILPLKGKVINCEKTKLIDVLKNEEISTIINTIGAGIGADFDLKKANYHKVVIMTDADVDGSHIQVLLLTFLYRYMKPLIEAGMVYIALPPLFKITNKKTKKFKYVLDEDELNNLMKKENDFEIQRYKGLGEMNPDQLWETAMNPETRTLIKVEIEDALITERRVSTLMGDQIELRKEWINKNVVFSLEDNFKIV</sequence>
<dbReference type="EMBL" id="AE017308">
    <property type="protein sequence ID" value="AAT27872.1"/>
    <property type="molecule type" value="Genomic_DNA"/>
</dbReference>
<dbReference type="InterPro" id="IPR020568">
    <property type="entry name" value="Ribosomal_Su5_D2-typ_SF"/>
</dbReference>
<evidence type="ECO:0000256" key="7">
    <source>
        <dbReference type="ARBA" id="ARBA00022842"/>
    </source>
</evidence>
<dbReference type="CDD" id="cd00329">
    <property type="entry name" value="TopoII_MutL_Trans"/>
    <property type="match status" value="1"/>
</dbReference>
<dbReference type="InterPro" id="IPR006171">
    <property type="entry name" value="TOPRIM_dom"/>
</dbReference>
<dbReference type="SMART" id="SM00387">
    <property type="entry name" value="HATPase_c"/>
    <property type="match status" value="1"/>
</dbReference>
<dbReference type="GO" id="GO:0006265">
    <property type="term" value="P:DNA topological change"/>
    <property type="evidence" value="ECO:0007669"/>
    <property type="project" value="InterPro"/>
</dbReference>
<organism evidence="11 12">
    <name type="scientific">Mycoplasma mobile (strain ATCC 43663 / 163K / NCTC 11711)</name>
    <name type="common">Mesomycoplasma mobile</name>
    <dbReference type="NCBI Taxonomy" id="267748"/>
    <lineage>
        <taxon>Bacteria</taxon>
        <taxon>Bacillati</taxon>
        <taxon>Mycoplasmatota</taxon>
        <taxon>Mycoplasmoidales</taxon>
        <taxon>Metamycoplasmataceae</taxon>
        <taxon>Mesomycoplasma</taxon>
    </lineage>
</organism>
<dbReference type="PRINTS" id="PR01159">
    <property type="entry name" value="DNAGYRASEB"/>
</dbReference>
<dbReference type="InterPro" id="IPR002288">
    <property type="entry name" value="DNA_gyrase_B_C"/>
</dbReference>
<dbReference type="InterPro" id="IPR036890">
    <property type="entry name" value="HATPase_C_sf"/>
</dbReference>
<name>Q6KHQ6_MYCM1</name>
<dbReference type="InterPro" id="IPR005740">
    <property type="entry name" value="ParE_type2"/>
</dbReference>
<gene>
    <name evidence="11" type="primary">parE</name>
    <name evidence="11" type="ordered locus">MMOB3860</name>
</gene>
<evidence type="ECO:0000256" key="6">
    <source>
        <dbReference type="ARBA" id="ARBA00022840"/>
    </source>
</evidence>
<keyword evidence="9 11" id="KW-0413">Isomerase</keyword>
<dbReference type="GO" id="GO:0005694">
    <property type="term" value="C:chromosome"/>
    <property type="evidence" value="ECO:0007669"/>
    <property type="project" value="InterPro"/>
</dbReference>
<dbReference type="NCBIfam" id="NF004189">
    <property type="entry name" value="PRK05644.1"/>
    <property type="match status" value="1"/>
</dbReference>
<dbReference type="SUPFAM" id="SSF54211">
    <property type="entry name" value="Ribosomal protein S5 domain 2-like"/>
    <property type="match status" value="1"/>
</dbReference>
<dbReference type="SUPFAM" id="SSF55874">
    <property type="entry name" value="ATPase domain of HSP90 chaperone/DNA topoisomerase II/histidine kinase"/>
    <property type="match status" value="1"/>
</dbReference>
<dbReference type="PANTHER" id="PTHR45866:SF12">
    <property type="entry name" value="DNA TOPOISOMERASE 4 SUBUNIT B"/>
    <property type="match status" value="1"/>
</dbReference>
<proteinExistence type="predicted"/>
<dbReference type="eggNOG" id="COG0187">
    <property type="taxonomic scope" value="Bacteria"/>
</dbReference>
<comment type="cofactor">
    <cofactor evidence="2">
        <name>Mg(2+)</name>
        <dbReference type="ChEBI" id="CHEBI:18420"/>
    </cofactor>
</comment>
<dbReference type="PROSITE" id="PS50880">
    <property type="entry name" value="TOPRIM"/>
    <property type="match status" value="1"/>
</dbReference>
<dbReference type="AlphaFoldDB" id="Q6KHQ6"/>
<evidence type="ECO:0000256" key="5">
    <source>
        <dbReference type="ARBA" id="ARBA00022741"/>
    </source>
</evidence>
<reference evidence="11 12" key="1">
    <citation type="journal article" date="2004" name="Genome Res.">
        <title>The complete genome and proteome of Mycoplasma mobile.</title>
        <authorList>
            <person name="Jaffe J.D."/>
            <person name="Stange-Thomann N."/>
            <person name="Smith C."/>
            <person name="DeCaprio D."/>
            <person name="Fisher S."/>
            <person name="Butler J."/>
            <person name="Calvo S."/>
            <person name="Elkins T."/>
            <person name="FitzGerald M.G."/>
            <person name="Hafez N."/>
            <person name="Kodira C.D."/>
            <person name="Major J."/>
            <person name="Wang S."/>
            <person name="Wilkinson J."/>
            <person name="Nicol R."/>
            <person name="Nusbaum C."/>
            <person name="Birren B."/>
            <person name="Berg H.C."/>
            <person name="Church G.M."/>
        </authorList>
    </citation>
    <scope>NUCLEOTIDE SEQUENCE [LARGE SCALE GENOMIC DNA]</scope>
    <source>
        <strain evidence="12">ATCC 43663 / 163K / NCTC 11711</strain>
    </source>
</reference>
<dbReference type="Pfam" id="PF00986">
    <property type="entry name" value="DNA_gyraseB_C"/>
    <property type="match status" value="1"/>
</dbReference>
<dbReference type="InterPro" id="IPR018522">
    <property type="entry name" value="TopoIIA_CS"/>
</dbReference>
<dbReference type="Pfam" id="PF00204">
    <property type="entry name" value="DNA_gyraseB"/>
    <property type="match status" value="1"/>
</dbReference>
<keyword evidence="8" id="KW-0238">DNA-binding</keyword>
<dbReference type="InterPro" id="IPR001241">
    <property type="entry name" value="Topo_IIA"/>
</dbReference>
<keyword evidence="12" id="KW-1185">Reference proteome</keyword>
<dbReference type="CDD" id="cd16928">
    <property type="entry name" value="HATPase_GyrB-like"/>
    <property type="match status" value="1"/>
</dbReference>
<dbReference type="InterPro" id="IPR013760">
    <property type="entry name" value="Topo_IIA-like_dom_sf"/>
</dbReference>
<dbReference type="KEGG" id="mmo:MMOB3860"/>
<dbReference type="OrthoDB" id="9802808at2"/>
<keyword evidence="6" id="KW-0067">ATP-binding</keyword>
<dbReference type="GO" id="GO:0003677">
    <property type="term" value="F:DNA binding"/>
    <property type="evidence" value="ECO:0007669"/>
    <property type="project" value="UniProtKB-KW"/>
</dbReference>
<dbReference type="SUPFAM" id="SSF56719">
    <property type="entry name" value="Type II DNA topoisomerase"/>
    <property type="match status" value="1"/>
</dbReference>
<keyword evidence="4" id="KW-0479">Metal-binding</keyword>
<evidence type="ECO:0000256" key="2">
    <source>
        <dbReference type="ARBA" id="ARBA00001946"/>
    </source>
</evidence>
<dbReference type="Gene3D" id="3.30.565.10">
    <property type="entry name" value="Histidine kinase-like ATPase, C-terminal domain"/>
    <property type="match status" value="1"/>
</dbReference>
<accession>Q6KHQ6</accession>
<dbReference type="STRING" id="267748.MMOB3860"/>
<evidence type="ECO:0000256" key="1">
    <source>
        <dbReference type="ARBA" id="ARBA00000185"/>
    </source>
</evidence>
<dbReference type="InterPro" id="IPR000565">
    <property type="entry name" value="Topo_IIA_B"/>
</dbReference>
<dbReference type="FunFam" id="3.30.565.10:FF:000002">
    <property type="entry name" value="DNA gyrase subunit B"/>
    <property type="match status" value="1"/>
</dbReference>
<dbReference type="GO" id="GO:0046872">
    <property type="term" value="F:metal ion binding"/>
    <property type="evidence" value="ECO:0007669"/>
    <property type="project" value="UniProtKB-KW"/>
</dbReference>
<dbReference type="RefSeq" id="WP_011264906.1">
    <property type="nucleotide sequence ID" value="NC_006908.1"/>
</dbReference>
<evidence type="ECO:0000256" key="4">
    <source>
        <dbReference type="ARBA" id="ARBA00022723"/>
    </source>
</evidence>
<dbReference type="GO" id="GO:0005524">
    <property type="term" value="F:ATP binding"/>
    <property type="evidence" value="ECO:0007669"/>
    <property type="project" value="UniProtKB-KW"/>
</dbReference>
<comment type="catalytic activity">
    <reaction evidence="1">
        <text>ATP-dependent breakage, passage and rejoining of double-stranded DNA.</text>
        <dbReference type="EC" id="5.6.2.2"/>
    </reaction>
</comment>
<keyword evidence="5" id="KW-0547">Nucleotide-binding</keyword>
<dbReference type="InterPro" id="IPR013506">
    <property type="entry name" value="Topo_IIA_bsu_dom2"/>
</dbReference>
<evidence type="ECO:0000256" key="9">
    <source>
        <dbReference type="ARBA" id="ARBA00023235"/>
    </source>
</evidence>
<dbReference type="Pfam" id="PF02518">
    <property type="entry name" value="HATPase_c"/>
    <property type="match status" value="1"/>
</dbReference>
<dbReference type="SMART" id="SM00433">
    <property type="entry name" value="TOP2c"/>
    <property type="match status" value="1"/>
</dbReference>
<evidence type="ECO:0000256" key="3">
    <source>
        <dbReference type="ARBA" id="ARBA00012895"/>
    </source>
</evidence>
<protein>
    <recommendedName>
        <fullName evidence="3">DNA topoisomerase (ATP-hydrolyzing)</fullName>
        <ecNumber evidence="3">5.6.2.2</ecNumber>
    </recommendedName>
</protein>
<evidence type="ECO:0000313" key="11">
    <source>
        <dbReference type="EMBL" id="AAT27872.1"/>
    </source>
</evidence>